<feature type="domain" description="Flagellar hook protein FlgE/F/G-like D1" evidence="7">
    <location>
        <begin position="80"/>
        <end position="144"/>
    </location>
</feature>
<comment type="subcellular location">
    <subcellularLocation>
        <location evidence="1 4">Bacterial flagellum basal body</location>
    </subcellularLocation>
</comment>
<evidence type="ECO:0000256" key="2">
    <source>
        <dbReference type="ARBA" id="ARBA00009677"/>
    </source>
</evidence>
<evidence type="ECO:0000256" key="4">
    <source>
        <dbReference type="RuleBase" id="RU362116"/>
    </source>
</evidence>
<reference evidence="8" key="1">
    <citation type="submission" date="2021-07" db="EMBL/GenBank/DDBJ databases">
        <title>Pseudohoeflea marina sp. nov. a polyhydroxyalcanoate-producing bacterium.</title>
        <authorList>
            <person name="Zheng W."/>
            <person name="Yu S."/>
            <person name="Huang Y."/>
        </authorList>
    </citation>
    <scope>NUCLEOTIDE SEQUENCE</scope>
    <source>
        <strain evidence="8">DP4N28-3</strain>
    </source>
</reference>
<keyword evidence="9" id="KW-1185">Reference proteome</keyword>
<dbReference type="InterPro" id="IPR001444">
    <property type="entry name" value="Flag_bb_rod_N"/>
</dbReference>
<dbReference type="InterPro" id="IPR019776">
    <property type="entry name" value="Flagellar_basal_body_rod_CS"/>
</dbReference>
<evidence type="ECO:0000313" key="8">
    <source>
        <dbReference type="EMBL" id="MBW3097377.1"/>
    </source>
</evidence>
<evidence type="ECO:0000259" key="5">
    <source>
        <dbReference type="Pfam" id="PF00460"/>
    </source>
</evidence>
<keyword evidence="3 4" id="KW-0975">Bacterial flagellum</keyword>
<name>A0ABS6WPS9_9HYPH</name>
<dbReference type="EMBL" id="JAHWQX010000002">
    <property type="protein sequence ID" value="MBW3097377.1"/>
    <property type="molecule type" value="Genomic_DNA"/>
</dbReference>
<keyword evidence="8" id="KW-0282">Flagellum</keyword>
<feature type="domain" description="Flagellar basal body rod protein N-terminal" evidence="5">
    <location>
        <begin position="5"/>
        <end position="35"/>
    </location>
</feature>
<evidence type="ECO:0000313" key="9">
    <source>
        <dbReference type="Proteomes" id="UP001430804"/>
    </source>
</evidence>
<dbReference type="PANTHER" id="PTHR30435:SF19">
    <property type="entry name" value="FLAGELLAR BASAL-BODY ROD PROTEIN FLGG"/>
    <property type="match status" value="1"/>
</dbReference>
<evidence type="ECO:0000256" key="1">
    <source>
        <dbReference type="ARBA" id="ARBA00004117"/>
    </source>
</evidence>
<proteinExistence type="inferred from homology"/>
<comment type="subunit">
    <text evidence="4">The basal body constitutes a major portion of the flagellar organelle and consists of five rings (E,L,P,S, and M) mounted on a central rod. The rod consists of about 26 subunits of FlgG in the distal portion, and FlgB, FlgC and FlgF are thought to build up the proximal portion of the rod with about 6 subunits each.</text>
</comment>
<dbReference type="NCBIfam" id="TIGR02490">
    <property type="entry name" value="flgF"/>
    <property type="match status" value="1"/>
</dbReference>
<dbReference type="NCBIfam" id="TIGR03506">
    <property type="entry name" value="FlgEFG_subfam"/>
    <property type="match status" value="1"/>
</dbReference>
<dbReference type="InterPro" id="IPR010930">
    <property type="entry name" value="Flg_bb/hook_C_dom"/>
</dbReference>
<accession>A0ABS6WPS9</accession>
<comment type="caution">
    <text evidence="8">The sequence shown here is derived from an EMBL/GenBank/DDBJ whole genome shotgun (WGS) entry which is preliminary data.</text>
</comment>
<evidence type="ECO:0000256" key="3">
    <source>
        <dbReference type="ARBA" id="ARBA00023143"/>
    </source>
</evidence>
<feature type="domain" description="Flagellar basal-body/hook protein C-terminal" evidence="6">
    <location>
        <begin position="192"/>
        <end position="234"/>
    </location>
</feature>
<organism evidence="8 9">
    <name type="scientific">Pseudohoeflea coraliihabitans</name>
    <dbReference type="NCBI Taxonomy" id="2860393"/>
    <lineage>
        <taxon>Bacteria</taxon>
        <taxon>Pseudomonadati</taxon>
        <taxon>Pseudomonadota</taxon>
        <taxon>Alphaproteobacteria</taxon>
        <taxon>Hyphomicrobiales</taxon>
        <taxon>Rhizobiaceae</taxon>
        <taxon>Pseudohoeflea</taxon>
    </lineage>
</organism>
<evidence type="ECO:0000259" key="7">
    <source>
        <dbReference type="Pfam" id="PF22692"/>
    </source>
</evidence>
<dbReference type="NCBIfam" id="NF009282">
    <property type="entry name" value="PRK12642.1"/>
    <property type="match status" value="1"/>
</dbReference>
<keyword evidence="8" id="KW-0966">Cell projection</keyword>
<keyword evidence="8" id="KW-0969">Cilium</keyword>
<evidence type="ECO:0000259" key="6">
    <source>
        <dbReference type="Pfam" id="PF06429"/>
    </source>
</evidence>
<dbReference type="Proteomes" id="UP001430804">
    <property type="component" value="Unassembled WGS sequence"/>
</dbReference>
<dbReference type="InterPro" id="IPR012836">
    <property type="entry name" value="FlgF"/>
</dbReference>
<dbReference type="InterPro" id="IPR020013">
    <property type="entry name" value="Flagellar_FlgE/F/G"/>
</dbReference>
<comment type="similarity">
    <text evidence="2 4">Belongs to the flagella basal body rod proteins family.</text>
</comment>
<sequence>MESSLYVSMSAQLALERRLTTIADNVANANTVGFRATKLTFGEMVSSLGADDVSYVSRGEDFLSTISGGLRQTGNAFDFAINGDAWFQVETPTGQILTRDGRFSMSAEGELVTLAGHPVLDVGGAPIQLNPAAGAPEVGKDGGIYQDGRRAGQLGLFTADFSQGFQRVGSLGVLSAIDPEPVVDRTDVGVTQGYLEDSNVNPVSEMTRLIMVSRAFENTSIMMRDSEASLKEAIKVLGSGR</sequence>
<dbReference type="Pfam" id="PF22692">
    <property type="entry name" value="LlgE_F_G_D1"/>
    <property type="match status" value="1"/>
</dbReference>
<dbReference type="RefSeq" id="WP_219201290.1">
    <property type="nucleotide sequence ID" value="NZ_JAHWQX010000002.1"/>
</dbReference>
<dbReference type="Pfam" id="PF06429">
    <property type="entry name" value="Flg_bbr_C"/>
    <property type="match status" value="1"/>
</dbReference>
<dbReference type="PANTHER" id="PTHR30435">
    <property type="entry name" value="FLAGELLAR PROTEIN"/>
    <property type="match status" value="1"/>
</dbReference>
<gene>
    <name evidence="8" type="primary">flgF</name>
    <name evidence="8" type="ORF">KY465_08800</name>
</gene>
<dbReference type="InterPro" id="IPR053967">
    <property type="entry name" value="LlgE_F_G-like_D1"/>
</dbReference>
<protein>
    <recommendedName>
        <fullName evidence="4">Flagellar basal-body rod protein FlgF</fullName>
    </recommendedName>
</protein>
<dbReference type="PROSITE" id="PS00588">
    <property type="entry name" value="FLAGELLA_BB_ROD"/>
    <property type="match status" value="1"/>
</dbReference>
<dbReference type="Pfam" id="PF00460">
    <property type="entry name" value="Flg_bb_rod"/>
    <property type="match status" value="1"/>
</dbReference>